<name>A0A8J5MP71_HOMAM</name>
<dbReference type="Proteomes" id="UP000747542">
    <property type="component" value="Unassembled WGS sequence"/>
</dbReference>
<feature type="domain" description="AB hydrolase-1" evidence="4">
    <location>
        <begin position="121"/>
        <end position="358"/>
    </location>
</feature>
<dbReference type="Pfam" id="PF00561">
    <property type="entry name" value="Abhydrolase_1"/>
    <property type="match status" value="1"/>
</dbReference>
<evidence type="ECO:0000256" key="2">
    <source>
        <dbReference type="ARBA" id="ARBA00022490"/>
    </source>
</evidence>
<evidence type="ECO:0000256" key="1">
    <source>
        <dbReference type="ARBA" id="ARBA00004496"/>
    </source>
</evidence>
<comment type="similarity">
    <text evidence="3">Belongs to the AB hydrolase superfamily. ABHD14 family.</text>
</comment>
<dbReference type="InterPro" id="IPR029058">
    <property type="entry name" value="AB_hydrolase_fold"/>
</dbReference>
<evidence type="ECO:0000313" key="5">
    <source>
        <dbReference type="EMBL" id="KAG7158723.1"/>
    </source>
</evidence>
<dbReference type="GO" id="GO:0005737">
    <property type="term" value="C:cytoplasm"/>
    <property type="evidence" value="ECO:0007669"/>
    <property type="project" value="UniProtKB-SubCell"/>
</dbReference>
<dbReference type="PRINTS" id="PR00111">
    <property type="entry name" value="ABHYDROLASE"/>
</dbReference>
<dbReference type="PANTHER" id="PTHR46197:SF3">
    <property type="entry name" value="AB HYDROLASE-1 DOMAIN-CONTAINING PROTEIN"/>
    <property type="match status" value="1"/>
</dbReference>
<reference evidence="5" key="1">
    <citation type="journal article" date="2021" name="Sci. Adv.">
        <title>The American lobster genome reveals insights on longevity, neural, and immune adaptations.</title>
        <authorList>
            <person name="Polinski J.M."/>
            <person name="Zimin A.V."/>
            <person name="Clark K.F."/>
            <person name="Kohn A.B."/>
            <person name="Sadowski N."/>
            <person name="Timp W."/>
            <person name="Ptitsyn A."/>
            <person name="Khanna P."/>
            <person name="Romanova D.Y."/>
            <person name="Williams P."/>
            <person name="Greenwood S.J."/>
            <person name="Moroz L.L."/>
            <person name="Walt D.R."/>
            <person name="Bodnar A.G."/>
        </authorList>
    </citation>
    <scope>NUCLEOTIDE SEQUENCE</scope>
    <source>
        <strain evidence="5">GMGI-L3</strain>
    </source>
</reference>
<evidence type="ECO:0000313" key="6">
    <source>
        <dbReference type="Proteomes" id="UP000747542"/>
    </source>
</evidence>
<comment type="caution">
    <text evidence="5">The sequence shown here is derived from an EMBL/GenBank/DDBJ whole genome shotgun (WGS) entry which is preliminary data.</text>
</comment>
<dbReference type="Gene3D" id="3.40.50.1820">
    <property type="entry name" value="alpha/beta hydrolase"/>
    <property type="match status" value="2"/>
</dbReference>
<evidence type="ECO:0000259" key="4">
    <source>
        <dbReference type="Pfam" id="PF00561"/>
    </source>
</evidence>
<sequence length="379" mass="41704">MAPSLMLPKLTMTPFRVMALVAGVAAVCLVFSALTTTGRQAKLGKAFEQVSTLDKRDLSGRTMAEPNFWRNFDFRSEQIPSQVNEAAQKVHVTNHTINIMGSNTFYREAQPPEGVASSGEVVVLLHGAAFNSKTWLDLHTIDLLAGMGHRVIAIDLPGFGKTPGPLTGDRADYLHSLLSNLKVTHPILVSPSMSGQFSILFINKYPQDLAGFVPVAPVSTQLIKEKAPELRWLKYAGFGHSGRQELGPELRRTWLQSFLIALDLPPCIVVSPSFSGVYSLPLLALQSHELDGFVPIAVDATDEIPVNFLQTLMVPTLIIYGENDRTLGHSSRDDLLRIPTSQDIEIPQAKHPAYLDNPNLFHTLLYNFIKQVHAHRASA</sequence>
<accession>A0A8J5MP71</accession>
<evidence type="ECO:0000256" key="3">
    <source>
        <dbReference type="ARBA" id="ARBA00037942"/>
    </source>
</evidence>
<gene>
    <name evidence="5" type="primary">abhd14a-L</name>
    <name evidence="5" type="ORF">Hamer_G011392</name>
</gene>
<keyword evidence="2" id="KW-0963">Cytoplasm</keyword>
<dbReference type="AlphaFoldDB" id="A0A8J5MP71"/>
<comment type="subcellular location">
    <subcellularLocation>
        <location evidence="1">Cytoplasm</location>
    </subcellularLocation>
</comment>
<dbReference type="EMBL" id="JAHLQT010034478">
    <property type="protein sequence ID" value="KAG7158723.1"/>
    <property type="molecule type" value="Genomic_DNA"/>
</dbReference>
<keyword evidence="6" id="KW-1185">Reference proteome</keyword>
<dbReference type="SUPFAM" id="SSF53474">
    <property type="entry name" value="alpha/beta-Hydrolases"/>
    <property type="match status" value="1"/>
</dbReference>
<organism evidence="5 6">
    <name type="scientific">Homarus americanus</name>
    <name type="common">American lobster</name>
    <dbReference type="NCBI Taxonomy" id="6706"/>
    <lineage>
        <taxon>Eukaryota</taxon>
        <taxon>Metazoa</taxon>
        <taxon>Ecdysozoa</taxon>
        <taxon>Arthropoda</taxon>
        <taxon>Crustacea</taxon>
        <taxon>Multicrustacea</taxon>
        <taxon>Malacostraca</taxon>
        <taxon>Eumalacostraca</taxon>
        <taxon>Eucarida</taxon>
        <taxon>Decapoda</taxon>
        <taxon>Pleocyemata</taxon>
        <taxon>Astacidea</taxon>
        <taxon>Nephropoidea</taxon>
        <taxon>Nephropidae</taxon>
        <taxon>Homarus</taxon>
    </lineage>
</organism>
<dbReference type="InterPro" id="IPR000073">
    <property type="entry name" value="AB_hydrolase_1"/>
</dbReference>
<dbReference type="PANTHER" id="PTHR46197">
    <property type="entry name" value="PROTEIN ABHD14B-LIKE"/>
    <property type="match status" value="1"/>
</dbReference>
<proteinExistence type="inferred from homology"/>
<protein>
    <submittedName>
        <fullName evidence="5">ABHD14A-like</fullName>
    </submittedName>
</protein>